<proteinExistence type="predicted"/>
<feature type="region of interest" description="Disordered" evidence="4">
    <location>
        <begin position="1043"/>
        <end position="1075"/>
    </location>
</feature>
<dbReference type="InterPro" id="IPR051216">
    <property type="entry name" value="Teneurin"/>
</dbReference>
<feature type="region of interest" description="Disordered" evidence="4">
    <location>
        <begin position="1318"/>
        <end position="1344"/>
    </location>
</feature>
<evidence type="ECO:0000313" key="7">
    <source>
        <dbReference type="EMBL" id="KAB7503449.1"/>
    </source>
</evidence>
<evidence type="ECO:0000256" key="3">
    <source>
        <dbReference type="ARBA" id="ARBA00023157"/>
    </source>
</evidence>
<gene>
    <name evidence="7" type="ORF">Anas_04509</name>
</gene>
<evidence type="ECO:0000259" key="5">
    <source>
        <dbReference type="PROSITE" id="PS00022"/>
    </source>
</evidence>
<feature type="compositionally biased region" description="Basic and acidic residues" evidence="4">
    <location>
        <begin position="1318"/>
        <end position="1331"/>
    </location>
</feature>
<dbReference type="Pfam" id="PF23093">
    <property type="entry name" value="GBD_Tenm3"/>
    <property type="match status" value="1"/>
</dbReference>
<evidence type="ECO:0000256" key="1">
    <source>
        <dbReference type="ARBA" id="ARBA00022536"/>
    </source>
</evidence>
<reference evidence="7 8" key="1">
    <citation type="journal article" date="2019" name="PLoS Biol.">
        <title>Sex chromosomes control vertical transmission of feminizing Wolbachia symbionts in an isopod.</title>
        <authorList>
            <person name="Becking T."/>
            <person name="Chebbi M.A."/>
            <person name="Giraud I."/>
            <person name="Moumen B."/>
            <person name="Laverre T."/>
            <person name="Caubet Y."/>
            <person name="Peccoud J."/>
            <person name="Gilbert C."/>
            <person name="Cordaux R."/>
        </authorList>
    </citation>
    <scope>NUCLEOTIDE SEQUENCE [LARGE SCALE GENOMIC DNA]</scope>
    <source>
        <strain evidence="7">ANa2</strain>
        <tissue evidence="7">Whole body excluding digestive tract and cuticle</tissue>
    </source>
</reference>
<dbReference type="Gene3D" id="2.60.120.260">
    <property type="entry name" value="Galactose-binding domain-like"/>
    <property type="match status" value="1"/>
</dbReference>
<feature type="domain" description="EGF-like" evidence="5 6">
    <location>
        <begin position="1568"/>
        <end position="1579"/>
    </location>
</feature>
<dbReference type="PANTHER" id="PTHR11219">
    <property type="entry name" value="TENEURIN AND N-ACETYLGLUCOSAMINE-1-PHOSPHODIESTER ALPHA-N-ACETYLGLUCOSAMINIDASE"/>
    <property type="match status" value="1"/>
</dbReference>
<feature type="compositionally biased region" description="Basic and acidic residues" evidence="4">
    <location>
        <begin position="1204"/>
        <end position="1213"/>
    </location>
</feature>
<protein>
    <recommendedName>
        <fullName evidence="5 6">EGF-like domain-containing protein</fullName>
    </recommendedName>
</protein>
<evidence type="ECO:0000256" key="4">
    <source>
        <dbReference type="SAM" id="MobiDB-lite"/>
    </source>
</evidence>
<feature type="region of interest" description="Disordered" evidence="4">
    <location>
        <begin position="1200"/>
        <end position="1238"/>
    </location>
</feature>
<evidence type="ECO:0000313" key="8">
    <source>
        <dbReference type="Proteomes" id="UP000326759"/>
    </source>
</evidence>
<feature type="compositionally biased region" description="Basic and acidic residues" evidence="4">
    <location>
        <begin position="1223"/>
        <end position="1238"/>
    </location>
</feature>
<keyword evidence="2" id="KW-0677">Repeat</keyword>
<keyword evidence="8" id="KW-1185">Reference proteome</keyword>
<accession>A0A5N5TB94</accession>
<comment type="caution">
    <text evidence="7">The sequence shown here is derived from an EMBL/GenBank/DDBJ whole genome shotgun (WGS) entry which is preliminary data.</text>
</comment>
<keyword evidence="1" id="KW-0245">EGF-like domain</keyword>
<feature type="region of interest" description="Disordered" evidence="4">
    <location>
        <begin position="401"/>
        <end position="423"/>
    </location>
</feature>
<feature type="non-terminal residue" evidence="7">
    <location>
        <position position="1582"/>
    </location>
</feature>
<dbReference type="InterPro" id="IPR057629">
    <property type="entry name" value="Teneurin1-4_GBD"/>
</dbReference>
<feature type="region of interest" description="Disordered" evidence="4">
    <location>
        <begin position="983"/>
        <end position="1004"/>
    </location>
</feature>
<dbReference type="EMBL" id="SEYY01005117">
    <property type="protein sequence ID" value="KAB7503449.1"/>
    <property type="molecule type" value="Genomic_DNA"/>
</dbReference>
<sequence length="1582" mass="180520">MSSFMFKYSSMLPVLLTPSHFQSPVKNTISYSSALFSTAVVYSKMHANNIPHTIFTVISVAPSIGISISNDESAKRYLVLKQTPSHTPSHKINIFNGKMLNTYVTYTENLPYYLILKRSKRSINEIAVTSSLLNSFISKTLPVSDYKTHKEKKIESEFLHNANKSDKTYKNVFETSDDFMKNLVSQTILNLPSVSKIIKEILNISKDEENALLPLKHINLYANDIVRSETEDKHSFSPFLKETVNKNENKNEINLEHSSFPTEKLGETNISNSFNTSLFNSNSLKTQSDFKFNLNYNASNILPSSYIHSNYTPNTRSIDGNIHFDLKSTILYWKIVNIKPSPVLKTKNDNGQINKHPLELNVDDVSFASSFDVTKTMSELNHAFEEENLQKETSRYQELSSVNFPEERKRQHQKESYNTEGIEGKEEVSNRIRVGDPLELKEEFKEDQSQEQAHELFPSVIQENKNTIEADIITYVSEESRGSSPKSSLIPEKGLESTREMFNKYSNSAPRINVRPDIESVAFFNVSSIYLSSAFPPTDSEHISHIDEKTGKTVNVFESNMYTATSISKDDRNLLREDESRQDFDSILHASIKSQDEMMKEGFKIFKPLRAEIKHNYPKKTLSHYFSRTPRQDVNTLYNDSEYQSSQLSDHHFNVRNISVYNTLFPYSDNDSEYAFNELNMQNENEYYETQNSVTKEIKNNSHSMDIFNTFYESRSSFIIYTSLEDSVSVLDNETSVEDKIISTPPLLTKLIEISDTIIKTPVNITFITEITSTKMLPLSEISFNTTLLLLPSLTTNTFLFEIPNASLPTTATNFSSSMKTEAETSPKSINHLKITLDDVKSAKSLPINQTLNVSIFSATHSNDVLSSHILSKELGNDSELLLSPKPLMEENRSLNTLFYEKDNHSEKSIRYSNTMEDVNNWKIFTKGIDKTAIEKENFGNKMKNDENLLIKNRKPWKKELKIENNLKGGNGKKLHVIEHNTFDQRNKNQKQKEEKDQEKRLDIKNGKELIKDYEIKKEETKQQNKEREFEKGKRIAASVKKGVTIKEQQKEDQEENAKENVEEFENNSNKNDYENDLYNEEEQHKEQKQKKEIEVDEEDHDITPFLQKAFDQHSDGERKSLSWDHNKEPMQVTYGMETASSAREGDHLQESYVPIFQLEKHHLRHTNIYSDQDKHQNETLQPNIEKMNSRMKTFLNTSSDTENLVKNREGTTKLKSSSESLGGKKNETNRDPEIRNGENLEIKNESVLLNIDLQERNNVSSHKHRHHHGEPRNMIKNSVKSSLISSSEVIHTNEISPSLEMANQTLFNPSSVPEFNKIKSNEDIDRESSLKKQKANRKRERENCSLGKKGCSIERIAEAYLSLFGPKKLFSSHFYVVPILLGSEINLTSWHWKKALNGLNEHSSHDLGIPVNATGSTSVRRPHQIAPPDGASFSVLILGESLNFLIPPYGYWNLHLTLSDTTELHLALTIPRGTSLGLYARRNALPTHTQHDLMKVLRGSTPRESRSAGGAVEVALEEVLESGDWFLSLYNDDGDPHKVGLLATPGSGSGECPQRCNGRGLCFLGRCQCQTGYSGHDCSEG</sequence>
<evidence type="ECO:0000259" key="6">
    <source>
        <dbReference type="PROSITE" id="PS01186"/>
    </source>
</evidence>
<dbReference type="InterPro" id="IPR000742">
    <property type="entry name" value="EGF"/>
</dbReference>
<organism evidence="7 8">
    <name type="scientific">Armadillidium nasatum</name>
    <dbReference type="NCBI Taxonomy" id="96803"/>
    <lineage>
        <taxon>Eukaryota</taxon>
        <taxon>Metazoa</taxon>
        <taxon>Ecdysozoa</taxon>
        <taxon>Arthropoda</taxon>
        <taxon>Crustacea</taxon>
        <taxon>Multicrustacea</taxon>
        <taxon>Malacostraca</taxon>
        <taxon>Eumalacostraca</taxon>
        <taxon>Peracarida</taxon>
        <taxon>Isopoda</taxon>
        <taxon>Oniscidea</taxon>
        <taxon>Crinocheta</taxon>
        <taxon>Armadillidiidae</taxon>
        <taxon>Armadillidium</taxon>
    </lineage>
</organism>
<dbReference type="PROSITE" id="PS00022">
    <property type="entry name" value="EGF_1"/>
    <property type="match status" value="1"/>
</dbReference>
<feature type="compositionally biased region" description="Basic and acidic residues" evidence="4">
    <location>
        <begin position="405"/>
        <end position="423"/>
    </location>
</feature>
<keyword evidence="3" id="KW-1015">Disulfide bond</keyword>
<evidence type="ECO:0000256" key="2">
    <source>
        <dbReference type="ARBA" id="ARBA00022737"/>
    </source>
</evidence>
<name>A0A5N5TB94_9CRUS</name>
<dbReference type="PROSITE" id="PS01186">
    <property type="entry name" value="EGF_2"/>
    <property type="match status" value="1"/>
</dbReference>
<dbReference type="GO" id="GO:0008045">
    <property type="term" value="P:motor neuron axon guidance"/>
    <property type="evidence" value="ECO:0007669"/>
    <property type="project" value="TreeGrafter"/>
</dbReference>
<dbReference type="PANTHER" id="PTHR11219:SF69">
    <property type="entry name" value="TENEURIN-A"/>
    <property type="match status" value="1"/>
</dbReference>
<dbReference type="Proteomes" id="UP000326759">
    <property type="component" value="Unassembled WGS sequence"/>
</dbReference>
<dbReference type="Pfam" id="PF23106">
    <property type="entry name" value="EGF_Teneurin"/>
    <property type="match status" value="1"/>
</dbReference>
<feature type="compositionally biased region" description="Basic and acidic residues" evidence="4">
    <location>
        <begin position="1048"/>
        <end position="1062"/>
    </location>
</feature>
<dbReference type="OrthoDB" id="442731at2759"/>